<gene>
    <name evidence="2" type="ORF">EDC03_3428</name>
</gene>
<dbReference type="InParanoid" id="A0A3N1G8R9"/>
<name>A0A3N1G8R9_9ACTN</name>
<dbReference type="AlphaFoldDB" id="A0A3N1G8R9"/>
<accession>A0A3N1G8R9</accession>
<sequence length="58" mass="6106">PAGWGDHGQPLDCSYPTADMAWPGALLLISAGTTPLHHREVPQPSPPTPPVVDDPPPF</sequence>
<feature type="non-terminal residue" evidence="2">
    <location>
        <position position="1"/>
    </location>
</feature>
<reference evidence="2 3" key="1">
    <citation type="journal article" date="2015" name="Stand. Genomic Sci.">
        <title>Genomic Encyclopedia of Bacterial and Archaeal Type Strains, Phase III: the genomes of soil and plant-associated and newly described type strains.</title>
        <authorList>
            <person name="Whitman W.B."/>
            <person name="Woyke T."/>
            <person name="Klenk H.P."/>
            <person name="Zhou Y."/>
            <person name="Lilburn T.G."/>
            <person name="Beck B.J."/>
            <person name="De Vos P."/>
            <person name="Vandamme P."/>
            <person name="Eisen J.A."/>
            <person name="Garrity G."/>
            <person name="Hugenholtz P."/>
            <person name="Kyrpides N.C."/>
        </authorList>
    </citation>
    <scope>NUCLEOTIDE SEQUENCE [LARGE SCALE GENOMIC DNA]</scope>
    <source>
        <strain evidence="2 3">CECT 7306</strain>
    </source>
</reference>
<protein>
    <submittedName>
        <fullName evidence="2">Uncharacterized protein</fullName>
    </submittedName>
</protein>
<proteinExistence type="predicted"/>
<evidence type="ECO:0000313" key="3">
    <source>
        <dbReference type="Proteomes" id="UP000276232"/>
    </source>
</evidence>
<feature type="region of interest" description="Disordered" evidence="1">
    <location>
        <begin position="35"/>
        <end position="58"/>
    </location>
</feature>
<evidence type="ECO:0000313" key="2">
    <source>
        <dbReference type="EMBL" id="ROP26578.1"/>
    </source>
</evidence>
<keyword evidence="3" id="KW-1185">Reference proteome</keyword>
<dbReference type="EMBL" id="RJKN01000013">
    <property type="protein sequence ID" value="ROP26578.1"/>
    <property type="molecule type" value="Genomic_DNA"/>
</dbReference>
<evidence type="ECO:0000256" key="1">
    <source>
        <dbReference type="SAM" id="MobiDB-lite"/>
    </source>
</evidence>
<comment type="caution">
    <text evidence="2">The sequence shown here is derived from an EMBL/GenBank/DDBJ whole genome shotgun (WGS) entry which is preliminary data.</text>
</comment>
<feature type="compositionally biased region" description="Pro residues" evidence="1">
    <location>
        <begin position="43"/>
        <end position="58"/>
    </location>
</feature>
<dbReference type="Proteomes" id="UP000276232">
    <property type="component" value="Unassembled WGS sequence"/>
</dbReference>
<organism evidence="2 3">
    <name type="scientific">Pseudokineococcus lusitanus</name>
    <dbReference type="NCBI Taxonomy" id="763993"/>
    <lineage>
        <taxon>Bacteria</taxon>
        <taxon>Bacillati</taxon>
        <taxon>Actinomycetota</taxon>
        <taxon>Actinomycetes</taxon>
        <taxon>Kineosporiales</taxon>
        <taxon>Kineosporiaceae</taxon>
        <taxon>Pseudokineococcus</taxon>
    </lineage>
</organism>